<feature type="compositionally biased region" description="Acidic residues" evidence="1">
    <location>
        <begin position="86"/>
        <end position="102"/>
    </location>
</feature>
<gene>
    <name evidence="3" type="ORF">GCM10025875_23960</name>
</gene>
<comment type="caution">
    <text evidence="3">The sequence shown here is derived from an EMBL/GenBank/DDBJ whole genome shotgun (WGS) entry which is preliminary data.</text>
</comment>
<evidence type="ECO:0000256" key="1">
    <source>
        <dbReference type="SAM" id="MobiDB-lite"/>
    </source>
</evidence>
<keyword evidence="2" id="KW-0472">Membrane</keyword>
<reference evidence="3" key="1">
    <citation type="journal article" date="2014" name="Int. J. Syst. Evol. Microbiol.">
        <title>Complete genome sequence of Corynebacterium casei LMG S-19264T (=DSM 44701T), isolated from a smear-ripened cheese.</title>
        <authorList>
            <consortium name="US DOE Joint Genome Institute (JGI-PGF)"/>
            <person name="Walter F."/>
            <person name="Albersmeier A."/>
            <person name="Kalinowski J."/>
            <person name="Ruckert C."/>
        </authorList>
    </citation>
    <scope>NUCLEOTIDE SEQUENCE</scope>
    <source>
        <strain evidence="3">NBRC 112290</strain>
    </source>
</reference>
<keyword evidence="2" id="KW-1133">Transmembrane helix</keyword>
<evidence type="ECO:0000313" key="3">
    <source>
        <dbReference type="EMBL" id="GMA32404.1"/>
    </source>
</evidence>
<evidence type="ECO:0000256" key="2">
    <source>
        <dbReference type="SAM" id="Phobius"/>
    </source>
</evidence>
<evidence type="ECO:0000313" key="4">
    <source>
        <dbReference type="Proteomes" id="UP001157161"/>
    </source>
</evidence>
<dbReference type="AlphaFoldDB" id="A0AA37XG08"/>
<feature type="transmembrane region" description="Helical" evidence="2">
    <location>
        <begin position="6"/>
        <end position="23"/>
    </location>
</feature>
<dbReference type="EMBL" id="BSUM01000001">
    <property type="protein sequence ID" value="GMA32404.1"/>
    <property type="molecule type" value="Genomic_DNA"/>
</dbReference>
<name>A0AA37XG08_9MICO</name>
<feature type="compositionally biased region" description="Basic and acidic residues" evidence="1">
    <location>
        <begin position="51"/>
        <end position="70"/>
    </location>
</feature>
<feature type="region of interest" description="Disordered" evidence="1">
    <location>
        <begin position="51"/>
        <end position="108"/>
    </location>
</feature>
<proteinExistence type="predicted"/>
<keyword evidence="2" id="KW-0812">Transmembrane</keyword>
<organism evidence="3 4">
    <name type="scientific">Litorihabitans aurantiacus</name>
    <dbReference type="NCBI Taxonomy" id="1930061"/>
    <lineage>
        <taxon>Bacteria</taxon>
        <taxon>Bacillati</taxon>
        <taxon>Actinomycetota</taxon>
        <taxon>Actinomycetes</taxon>
        <taxon>Micrococcales</taxon>
        <taxon>Beutenbergiaceae</taxon>
        <taxon>Litorihabitans</taxon>
    </lineage>
</organism>
<dbReference type="Proteomes" id="UP001157161">
    <property type="component" value="Unassembled WGS sequence"/>
</dbReference>
<dbReference type="RefSeq" id="WP_284251101.1">
    <property type="nucleotide sequence ID" value="NZ_BSUM01000001.1"/>
</dbReference>
<sequence>MPRLILFVLLAGVVIYGLVWLSMRLRDRRAAAAPQRPAPDDDPQFLAQLDARLREQRRQAEAARRRREAEAEQENQQPDPEKDPTQPDEADEPNPTDADDDAPDARPS</sequence>
<accession>A0AA37XG08</accession>
<keyword evidence="4" id="KW-1185">Reference proteome</keyword>
<protein>
    <submittedName>
        <fullName evidence="3">Uncharacterized protein</fullName>
    </submittedName>
</protein>
<reference evidence="3" key="2">
    <citation type="submission" date="2023-02" db="EMBL/GenBank/DDBJ databases">
        <authorList>
            <person name="Sun Q."/>
            <person name="Mori K."/>
        </authorList>
    </citation>
    <scope>NUCLEOTIDE SEQUENCE</scope>
    <source>
        <strain evidence="3">NBRC 112290</strain>
    </source>
</reference>